<gene>
    <name evidence="1" type="ORF">JOF54_004043</name>
</gene>
<dbReference type="Gene3D" id="3.40.50.620">
    <property type="entry name" value="HUPs"/>
    <property type="match status" value="1"/>
</dbReference>
<accession>A0ABS4ZDQ3</accession>
<proteinExistence type="predicted"/>
<sequence>MRRYLVVANQTLGEDELVDLIRRRAAAEPSEFFVVVPATPVLEMVPGAAAAVAVGVPALLPCSPAEARALAEERLAAALEQLRATGAAVEGAVGDANPVRAVEHALTGRGFDEIIVSTLPSRLSRWLRADLPRRLEHRTKLPVTHVAAPG</sequence>
<reference evidence="1 2" key="1">
    <citation type="submission" date="2021-03" db="EMBL/GenBank/DDBJ databases">
        <title>Sequencing the genomes of 1000 actinobacteria strains.</title>
        <authorList>
            <person name="Klenk H.-P."/>
        </authorList>
    </citation>
    <scope>NUCLEOTIDE SEQUENCE [LARGE SCALE GENOMIC DNA]</scope>
    <source>
        <strain evidence="1 2">DSM 12936</strain>
    </source>
</reference>
<organism evidence="1 2">
    <name type="scientific">Microlunatus capsulatus</name>
    <dbReference type="NCBI Taxonomy" id="99117"/>
    <lineage>
        <taxon>Bacteria</taxon>
        <taxon>Bacillati</taxon>
        <taxon>Actinomycetota</taxon>
        <taxon>Actinomycetes</taxon>
        <taxon>Propionibacteriales</taxon>
        <taxon>Propionibacteriaceae</taxon>
        <taxon>Microlunatus</taxon>
    </lineage>
</organism>
<dbReference type="EMBL" id="JAGIOB010000001">
    <property type="protein sequence ID" value="MBP2419121.1"/>
    <property type="molecule type" value="Genomic_DNA"/>
</dbReference>
<dbReference type="RefSeq" id="WP_210059204.1">
    <property type="nucleotide sequence ID" value="NZ_BAAAMH010000035.1"/>
</dbReference>
<protein>
    <submittedName>
        <fullName evidence="1">GABA permease</fullName>
    </submittedName>
</protein>
<keyword evidence="2" id="KW-1185">Reference proteome</keyword>
<dbReference type="InterPro" id="IPR014729">
    <property type="entry name" value="Rossmann-like_a/b/a_fold"/>
</dbReference>
<name>A0ABS4ZDQ3_9ACTN</name>
<evidence type="ECO:0000313" key="2">
    <source>
        <dbReference type="Proteomes" id="UP000758168"/>
    </source>
</evidence>
<dbReference type="SUPFAM" id="SSF52402">
    <property type="entry name" value="Adenine nucleotide alpha hydrolases-like"/>
    <property type="match status" value="1"/>
</dbReference>
<evidence type="ECO:0000313" key="1">
    <source>
        <dbReference type="EMBL" id="MBP2419121.1"/>
    </source>
</evidence>
<dbReference type="Proteomes" id="UP000758168">
    <property type="component" value="Unassembled WGS sequence"/>
</dbReference>
<comment type="caution">
    <text evidence="1">The sequence shown here is derived from an EMBL/GenBank/DDBJ whole genome shotgun (WGS) entry which is preliminary data.</text>
</comment>